<reference evidence="3" key="1">
    <citation type="journal article" date="2019" name="Int. J. Syst. Evol. Microbiol.">
        <title>The Global Catalogue of Microorganisms (GCM) 10K type strain sequencing project: providing services to taxonomists for standard genome sequencing and annotation.</title>
        <authorList>
            <consortium name="The Broad Institute Genomics Platform"/>
            <consortium name="The Broad Institute Genome Sequencing Center for Infectious Disease"/>
            <person name="Wu L."/>
            <person name="Ma J."/>
        </authorList>
    </citation>
    <scope>NUCLEOTIDE SEQUENCE [LARGE SCALE GENOMIC DNA]</scope>
    <source>
        <strain evidence="3">CCM 8725</strain>
    </source>
</reference>
<protein>
    <submittedName>
        <fullName evidence="2">Archaeosine biosynthesis radical SAM protein RaSEA</fullName>
    </submittedName>
</protein>
<evidence type="ECO:0000259" key="1">
    <source>
        <dbReference type="SMART" id="SM00729"/>
    </source>
</evidence>
<dbReference type="InterPro" id="IPR058240">
    <property type="entry name" value="rSAM_sf"/>
</dbReference>
<dbReference type="EMBL" id="JBHUKY010000025">
    <property type="protein sequence ID" value="MFD2411317.1"/>
    <property type="molecule type" value="Genomic_DNA"/>
</dbReference>
<dbReference type="InterPro" id="IPR006638">
    <property type="entry name" value="Elp3/MiaA/NifB-like_rSAM"/>
</dbReference>
<dbReference type="RefSeq" id="WP_209993104.1">
    <property type="nucleotide sequence ID" value="NZ_JBHSVQ010000001.1"/>
</dbReference>
<dbReference type="SUPFAM" id="SSF102114">
    <property type="entry name" value="Radical SAM enzymes"/>
    <property type="match status" value="1"/>
</dbReference>
<feature type="domain" description="Elp3/MiaA/NifB-like radical SAM core" evidence="1">
    <location>
        <begin position="67"/>
        <end position="299"/>
    </location>
</feature>
<evidence type="ECO:0000313" key="3">
    <source>
        <dbReference type="Proteomes" id="UP001597448"/>
    </source>
</evidence>
<comment type="caution">
    <text evidence="2">The sequence shown here is derived from an EMBL/GenBank/DDBJ whole genome shotgun (WGS) entry which is preliminary data.</text>
</comment>
<name>A0ABW5FBV6_9BACL</name>
<accession>A0ABW5FBV6</accession>
<dbReference type="InterPro" id="IPR005909">
    <property type="entry name" value="RaSEA"/>
</dbReference>
<dbReference type="NCBIfam" id="TIGR01210">
    <property type="entry name" value="archaeosine biosynthesis radical SAM protein RaSEA"/>
    <property type="match status" value="1"/>
</dbReference>
<gene>
    <name evidence="2" type="ORF">ACFSX3_15605</name>
</gene>
<dbReference type="Proteomes" id="UP001597448">
    <property type="component" value="Unassembled WGS sequence"/>
</dbReference>
<keyword evidence="3" id="KW-1185">Reference proteome</keyword>
<sequence length="384" mass="44207">MSNLNKWGGMDSYTWTGSKETVKYYRQIAKAMEAIHAKIPKQDFHLNTVATETDIREENFQGIQYKRAVMYLMSNGCEWALKNGNGCTMCGHLAKQTRSDTAISADNYIAQFENEFKRIPFDQFPLLNVYNNGSIINEREIPSEALWRILQMIGETPEIKMLVVETRPEFVTEEKIREIKRLLPNKHIEIAMGLELVDDFLRYVCINKGFTLKQYNKAAEIITREMHMRTYVLLKPPFLTEMEAIEQAVLAVEHSFRVGGTTVSLETCTIQDYTLVQVLSERKGYKTAWLWSILEVVKRTAHLGKLIVGLFQFYPSPVGVPYNCPECSDRVLAALKEYNRTLDISALDGLDCSCRQQWEAELREEPPTFESRLAVLEDEWKAAD</sequence>
<dbReference type="PIRSF" id="PIRSF004954">
    <property type="entry name" value="Radical_SAM"/>
    <property type="match status" value="1"/>
</dbReference>
<proteinExistence type="predicted"/>
<evidence type="ECO:0000313" key="2">
    <source>
        <dbReference type="EMBL" id="MFD2411317.1"/>
    </source>
</evidence>
<organism evidence="2 3">
    <name type="scientific">Paenibacillus rhizoplanae</name>
    <dbReference type="NCBI Taxonomy" id="1917181"/>
    <lineage>
        <taxon>Bacteria</taxon>
        <taxon>Bacillati</taxon>
        <taxon>Bacillota</taxon>
        <taxon>Bacilli</taxon>
        <taxon>Bacillales</taxon>
        <taxon>Paenibacillaceae</taxon>
        <taxon>Paenibacillus</taxon>
    </lineage>
</organism>
<dbReference type="SMART" id="SM00729">
    <property type="entry name" value="Elp3"/>
    <property type="match status" value="1"/>
</dbReference>